<dbReference type="InterPro" id="IPR002038">
    <property type="entry name" value="Osteopontin"/>
</dbReference>
<dbReference type="AlphaFoldDB" id="A0A5N5LM27"/>
<accession>A0A5N5LM27</accession>
<proteinExistence type="predicted"/>
<dbReference type="GO" id="GO:0001503">
    <property type="term" value="P:ossification"/>
    <property type="evidence" value="ECO:0007669"/>
    <property type="project" value="InterPro"/>
</dbReference>
<evidence type="ECO:0000313" key="3">
    <source>
        <dbReference type="Proteomes" id="UP000327468"/>
    </source>
</evidence>
<dbReference type="GO" id="GO:0007155">
    <property type="term" value="P:cell adhesion"/>
    <property type="evidence" value="ECO:0007669"/>
    <property type="project" value="InterPro"/>
</dbReference>
<organism evidence="2 3">
    <name type="scientific">Pangasianodon hypophthalmus</name>
    <name type="common">Striped catfish</name>
    <name type="synonym">Helicophagus hypophthalmus</name>
    <dbReference type="NCBI Taxonomy" id="310915"/>
    <lineage>
        <taxon>Eukaryota</taxon>
        <taxon>Metazoa</taxon>
        <taxon>Chordata</taxon>
        <taxon>Craniata</taxon>
        <taxon>Vertebrata</taxon>
        <taxon>Euteleostomi</taxon>
        <taxon>Actinopterygii</taxon>
        <taxon>Neopterygii</taxon>
        <taxon>Teleostei</taxon>
        <taxon>Ostariophysi</taxon>
        <taxon>Siluriformes</taxon>
        <taxon>Pangasiidae</taxon>
        <taxon>Pangasianodon</taxon>
    </lineage>
</organism>
<feature type="compositionally biased region" description="Acidic residues" evidence="1">
    <location>
        <begin position="107"/>
        <end position="129"/>
    </location>
</feature>
<feature type="compositionally biased region" description="Polar residues" evidence="1">
    <location>
        <begin position="225"/>
        <end position="237"/>
    </location>
</feature>
<feature type="region of interest" description="Disordered" evidence="1">
    <location>
        <begin position="211"/>
        <end position="294"/>
    </location>
</feature>
<dbReference type="Proteomes" id="UP000327468">
    <property type="component" value="Chromosome 17"/>
</dbReference>
<evidence type="ECO:0000313" key="2">
    <source>
        <dbReference type="EMBL" id="KAB5543690.1"/>
    </source>
</evidence>
<evidence type="ECO:0000256" key="1">
    <source>
        <dbReference type="SAM" id="MobiDB-lite"/>
    </source>
</evidence>
<sequence length="294" mass="31729">MHFDWLNREAAGFKSHAAVSIKTKQDLNQETWKVVIDPLPHSSKRVRVTAAEEQTTPRKMKAVVVFLLLFAAVYCHPVKRSASSSESADVQPVDTQALKVTAVADVSSEEDDDDADDDDDDNDSDESDENGGPTSSPPIIETTLINVINGRGDSIGYQSDYKKPIYYVDGNNIDKGPSSYKSYGSDKTKYDGVDLKVYKALQVHNVGLDQGVDASSGTDSDDMSQQEQKAASTSTASDAIPSQESDEDSQSSEEDTTAATTTDSISSESNESEETNTADQPALLKSENPEVIIA</sequence>
<comment type="caution">
    <text evidence="2">The sequence shown here is derived from an EMBL/GenBank/DDBJ whole genome shotgun (WGS) entry which is preliminary data.</text>
</comment>
<reference evidence="2 3" key="1">
    <citation type="submission" date="2019-06" db="EMBL/GenBank/DDBJ databases">
        <title>A chromosome-scale genome assembly of the striped catfish, Pangasianodon hypophthalmus.</title>
        <authorList>
            <person name="Wen M."/>
            <person name="Zahm M."/>
            <person name="Roques C."/>
            <person name="Cabau C."/>
            <person name="Klopp C."/>
            <person name="Donnadieu C."/>
            <person name="Jouanno E."/>
            <person name="Avarre J.-C."/>
            <person name="Campet M."/>
            <person name="Ha T.T.T."/>
            <person name="Dugue R."/>
            <person name="Lampietro C."/>
            <person name="Louis A."/>
            <person name="Herpin A."/>
            <person name="Echchiki A."/>
            <person name="Berthelot C."/>
            <person name="Parey E."/>
            <person name="Roest-Crollius H."/>
            <person name="Braasch I."/>
            <person name="Postlethwait J."/>
            <person name="Bobe J."/>
            <person name="Montfort J."/>
            <person name="Bouchez O."/>
            <person name="Begum T."/>
            <person name="Schartl M."/>
            <person name="Guiguen Y."/>
        </authorList>
    </citation>
    <scope>NUCLEOTIDE SEQUENCE [LARGE SCALE GENOMIC DNA]</scope>
    <source>
        <strain evidence="2 3">Indonesia</strain>
        <tissue evidence="2">Blood</tissue>
    </source>
</reference>
<dbReference type="PANTHER" id="PTHR10607">
    <property type="entry name" value="OSTEOPONTIN"/>
    <property type="match status" value="1"/>
</dbReference>
<keyword evidence="3" id="KW-1185">Reference proteome</keyword>
<evidence type="ECO:0008006" key="4">
    <source>
        <dbReference type="Google" id="ProtNLM"/>
    </source>
</evidence>
<feature type="compositionally biased region" description="Low complexity" evidence="1">
    <location>
        <begin position="257"/>
        <end position="269"/>
    </location>
</feature>
<name>A0A5N5LM27_PANHP</name>
<feature type="compositionally biased region" description="Acidic residues" evidence="1">
    <location>
        <begin position="244"/>
        <end position="256"/>
    </location>
</feature>
<dbReference type="EMBL" id="VFJC01000018">
    <property type="protein sequence ID" value="KAB5543690.1"/>
    <property type="molecule type" value="Genomic_DNA"/>
</dbReference>
<feature type="region of interest" description="Disordered" evidence="1">
    <location>
        <begin position="101"/>
        <end position="140"/>
    </location>
</feature>
<gene>
    <name evidence="2" type="ORF">PHYPO_G00082340</name>
</gene>
<protein>
    <recommendedName>
        <fullName evidence="4">Secreted phosphoprotein 1</fullName>
    </recommendedName>
</protein>
<dbReference type="PANTHER" id="PTHR10607:SF1">
    <property type="entry name" value="OSTEOPONTIN"/>
    <property type="match status" value="1"/>
</dbReference>